<dbReference type="InterPro" id="IPR001670">
    <property type="entry name" value="ADH_Fe/GldA"/>
</dbReference>
<dbReference type="GO" id="GO:0046872">
    <property type="term" value="F:metal ion binding"/>
    <property type="evidence" value="ECO:0007669"/>
    <property type="project" value="InterPro"/>
</dbReference>
<keyword evidence="2" id="KW-0560">Oxidoreductase</keyword>
<dbReference type="Proteomes" id="UP001207408">
    <property type="component" value="Unassembled WGS sequence"/>
</dbReference>
<evidence type="ECO:0000259" key="3">
    <source>
        <dbReference type="Pfam" id="PF00465"/>
    </source>
</evidence>
<gene>
    <name evidence="5" type="ORF">OM074_19400</name>
</gene>
<dbReference type="Pfam" id="PF25137">
    <property type="entry name" value="ADH_Fe_C"/>
    <property type="match status" value="1"/>
</dbReference>
<dbReference type="PANTHER" id="PTHR11496">
    <property type="entry name" value="ALCOHOL DEHYDROGENASE"/>
    <property type="match status" value="1"/>
</dbReference>
<accession>A0AAE3SLT4</accession>
<comment type="caution">
    <text evidence="5">The sequence shown here is derived from an EMBL/GenBank/DDBJ whole genome shotgun (WGS) entry which is preliminary data.</text>
</comment>
<sequence>MNLRKYLVPEFVIGDNALGMVGRYALNFGAKKILIVTDDNIIKAGWYSEVREAIEASGIEYVVFKDLTPNPKDYEVEEGASLYQQEGCDIIVAVGGGSVIDCAKGIGIVSSNKQSVNLFEGVDKVRYPMPPLICIPTTAGSAADISQFAIVLNSAEKRKIAIISKSVVPDISLIDGITTTTMSNELSVASGIDAMVHAIEAYVSNASSPITDLNALKAIELITANLPRVVAEPNNIVYRNNVMLGSLLAGMAFSNASLGLVHAMAHSMGGLLDLPHGNCNAYLLDNCIEYNYDSCAPKYQDIYKVMAGSKPLKDRDIKQGLIEYVRNFRESFHVDLGSGEICLTDTDIEQLSINAYNDPCLATNPKNISKEQIGAIYERVFR</sequence>
<feature type="domain" description="Alcohol dehydrogenase iron-type/glycerol dehydrogenase GldA" evidence="3">
    <location>
        <begin position="10"/>
        <end position="175"/>
    </location>
</feature>
<comment type="similarity">
    <text evidence="1">Belongs to the iron-containing alcohol dehydrogenase family.</text>
</comment>
<protein>
    <submittedName>
        <fullName evidence="5">Iron-containing alcohol dehydrogenase</fullName>
    </submittedName>
</protein>
<organism evidence="5 6">
    <name type="scientific">Plebeiibacterium marinum</name>
    <dbReference type="NCBI Taxonomy" id="2992111"/>
    <lineage>
        <taxon>Bacteria</taxon>
        <taxon>Pseudomonadati</taxon>
        <taxon>Bacteroidota</taxon>
        <taxon>Bacteroidia</taxon>
        <taxon>Marinilabiliales</taxon>
        <taxon>Marinilabiliaceae</taxon>
        <taxon>Plebeiibacterium</taxon>
    </lineage>
</organism>
<evidence type="ECO:0000259" key="4">
    <source>
        <dbReference type="Pfam" id="PF25137"/>
    </source>
</evidence>
<dbReference type="Pfam" id="PF00465">
    <property type="entry name" value="Fe-ADH"/>
    <property type="match status" value="1"/>
</dbReference>
<dbReference type="FunFam" id="3.40.50.1970:FF:000003">
    <property type="entry name" value="Alcohol dehydrogenase, iron-containing"/>
    <property type="match status" value="1"/>
</dbReference>
<dbReference type="GO" id="GO:0004022">
    <property type="term" value="F:alcohol dehydrogenase (NAD+) activity"/>
    <property type="evidence" value="ECO:0007669"/>
    <property type="project" value="TreeGrafter"/>
</dbReference>
<reference evidence="5" key="1">
    <citation type="submission" date="2022-10" db="EMBL/GenBank/DDBJ databases">
        <authorList>
            <person name="Yu W.X."/>
        </authorList>
    </citation>
    <scope>NUCLEOTIDE SEQUENCE</scope>
    <source>
        <strain evidence="5">D04</strain>
    </source>
</reference>
<evidence type="ECO:0000313" key="5">
    <source>
        <dbReference type="EMBL" id="MCW3807804.1"/>
    </source>
</evidence>
<proteinExistence type="inferred from homology"/>
<dbReference type="Gene3D" id="3.40.50.1970">
    <property type="match status" value="1"/>
</dbReference>
<dbReference type="FunFam" id="1.20.1090.10:FF:000001">
    <property type="entry name" value="Aldehyde-alcohol dehydrogenase"/>
    <property type="match status" value="1"/>
</dbReference>
<dbReference type="InterPro" id="IPR056798">
    <property type="entry name" value="ADH_Fe_C"/>
</dbReference>
<dbReference type="InterPro" id="IPR039697">
    <property type="entry name" value="Alcohol_dehydrogenase_Fe"/>
</dbReference>
<dbReference type="Gene3D" id="1.20.1090.10">
    <property type="entry name" value="Dehydroquinate synthase-like - alpha domain"/>
    <property type="match status" value="1"/>
</dbReference>
<feature type="domain" description="Fe-containing alcohol dehydrogenase-like C-terminal" evidence="4">
    <location>
        <begin position="188"/>
        <end position="380"/>
    </location>
</feature>
<keyword evidence="6" id="KW-1185">Reference proteome</keyword>
<dbReference type="PANTHER" id="PTHR11496:SF102">
    <property type="entry name" value="ALCOHOL DEHYDROGENASE 4"/>
    <property type="match status" value="1"/>
</dbReference>
<dbReference type="NCBIfam" id="NF041833">
    <property type="entry name" value="Fe_ADH_ErcA"/>
    <property type="match status" value="1"/>
</dbReference>
<dbReference type="SUPFAM" id="SSF56796">
    <property type="entry name" value="Dehydroquinate synthase-like"/>
    <property type="match status" value="1"/>
</dbReference>
<name>A0AAE3SLT4_9BACT</name>
<evidence type="ECO:0000256" key="1">
    <source>
        <dbReference type="ARBA" id="ARBA00007358"/>
    </source>
</evidence>
<dbReference type="CDD" id="cd17814">
    <property type="entry name" value="Fe-ADH-like"/>
    <property type="match status" value="1"/>
</dbReference>
<dbReference type="RefSeq" id="WP_301202274.1">
    <property type="nucleotide sequence ID" value="NZ_JAPDPI010000062.1"/>
</dbReference>
<dbReference type="AlphaFoldDB" id="A0AAE3SLT4"/>
<dbReference type="EMBL" id="JAPDPI010000062">
    <property type="protein sequence ID" value="MCW3807804.1"/>
    <property type="molecule type" value="Genomic_DNA"/>
</dbReference>
<evidence type="ECO:0000313" key="6">
    <source>
        <dbReference type="Proteomes" id="UP001207408"/>
    </source>
</evidence>
<evidence type="ECO:0000256" key="2">
    <source>
        <dbReference type="ARBA" id="ARBA00023002"/>
    </source>
</evidence>